<protein>
    <submittedName>
        <fullName evidence="1">Uncharacterized protein</fullName>
    </submittedName>
</protein>
<evidence type="ECO:0000313" key="2">
    <source>
        <dbReference type="Proteomes" id="UP000838878"/>
    </source>
</evidence>
<dbReference type="EMBL" id="OV170223">
    <property type="protein sequence ID" value="CAH0723259.1"/>
    <property type="molecule type" value="Genomic_DNA"/>
</dbReference>
<dbReference type="OrthoDB" id="7200114at2759"/>
<dbReference type="Gene3D" id="3.40.630.30">
    <property type="match status" value="1"/>
</dbReference>
<reference evidence="1" key="1">
    <citation type="submission" date="2021-12" db="EMBL/GenBank/DDBJ databases">
        <authorList>
            <person name="Martin H S."/>
        </authorList>
    </citation>
    <scope>NUCLEOTIDE SEQUENCE</scope>
</reference>
<gene>
    <name evidence="1" type="ORF">BINO364_LOCUS9114</name>
</gene>
<keyword evidence="2" id="KW-1185">Reference proteome</keyword>
<evidence type="ECO:0000313" key="1">
    <source>
        <dbReference type="EMBL" id="CAH0723259.1"/>
    </source>
</evidence>
<dbReference type="AlphaFoldDB" id="A0A8J9UQQ0"/>
<proteinExistence type="predicted"/>
<dbReference type="Proteomes" id="UP000838878">
    <property type="component" value="Chromosome 3"/>
</dbReference>
<feature type="non-terminal residue" evidence="1">
    <location>
        <position position="235"/>
    </location>
</feature>
<name>A0A8J9UQQ0_9NEOP</name>
<sequence>MVNTSKVWTRFESKQKDGVTVKLRTQDLPMERMEDAFDFMELYFMKAEAFHVAAGFHRNNDARKEKIEILKTVYRVKQPRIIICCLDDNNPKPAIIGLSSMQLSTNSEKVKDFVGQFQIKTKELRALFDLIILLDELVGAKDFEKYYSGRGISVHLEYRGLGIANELVKVRKLVCIEDDVPMTSAWMTAVGTQKAAEKNNWKTLFEISPDELGRKSGLDFGNKIPTFKLMYTTKD</sequence>
<accession>A0A8J9UQQ0</accession>
<organism evidence="1 2">
    <name type="scientific">Brenthis ino</name>
    <name type="common">lesser marbled fritillary</name>
    <dbReference type="NCBI Taxonomy" id="405034"/>
    <lineage>
        <taxon>Eukaryota</taxon>
        <taxon>Metazoa</taxon>
        <taxon>Ecdysozoa</taxon>
        <taxon>Arthropoda</taxon>
        <taxon>Hexapoda</taxon>
        <taxon>Insecta</taxon>
        <taxon>Pterygota</taxon>
        <taxon>Neoptera</taxon>
        <taxon>Endopterygota</taxon>
        <taxon>Lepidoptera</taxon>
        <taxon>Glossata</taxon>
        <taxon>Ditrysia</taxon>
        <taxon>Papilionoidea</taxon>
        <taxon>Nymphalidae</taxon>
        <taxon>Heliconiinae</taxon>
        <taxon>Argynnini</taxon>
        <taxon>Brenthis</taxon>
    </lineage>
</organism>